<dbReference type="PANTHER" id="PTHR31851">
    <property type="entry name" value="FE(2+)/MN(2+) TRANSPORTER PCL1"/>
    <property type="match status" value="1"/>
</dbReference>
<feature type="transmembrane region" description="Helical" evidence="5">
    <location>
        <begin position="315"/>
        <end position="338"/>
    </location>
</feature>
<evidence type="ECO:0000256" key="2">
    <source>
        <dbReference type="ARBA" id="ARBA00022692"/>
    </source>
</evidence>
<evidence type="ECO:0000256" key="5">
    <source>
        <dbReference type="SAM" id="Phobius"/>
    </source>
</evidence>
<sequence length="373" mass="39994">MNNLKKLKAQLQTEVDTAFLYENIAAIQNDANLSKVLNGLADIEKGHARQIFQKVNALDADYQMPSASSRAKMQLKAGKYFGYNSIISSLSNTEREFAEIAIKDKKAKGIKTSGFEHNHLNIIEAVSENESLNVSGVLLSKFESRHKSVGGNALRAAVLGANDGLVSNMSLVMGVAGAAVSNDTILLTGIAGLLAGAISMALGEWLSVQSSRELNQHQIDLEMEEMEESPEDEKKELVLLYQAKGMNQEEAQKLAEKAFENQDTAMDAIITEELGIDKEELGGSAWEAAIASFILFSIGAIIPLYPFIFLNCNQAVFLSLGSCVIGLFGIGAAITLLTAKSIWFSGFRQVLFGLAAAAVTYGIGSFIGVSLAG</sequence>
<comment type="caution">
    <text evidence="6">The sequence shown here is derived from an EMBL/GenBank/DDBJ whole genome shotgun (WGS) entry which is preliminary data.</text>
</comment>
<dbReference type="RefSeq" id="WP_188220533.1">
    <property type="nucleotide sequence ID" value="NZ_NASZ01000011.1"/>
</dbReference>
<comment type="subcellular location">
    <subcellularLocation>
        <location evidence="1">Endomembrane system</location>
        <topology evidence="1">Multi-pass membrane protein</topology>
    </subcellularLocation>
</comment>
<keyword evidence="7" id="KW-1185">Reference proteome</keyword>
<dbReference type="InterPro" id="IPR009078">
    <property type="entry name" value="Ferritin-like_SF"/>
</dbReference>
<feature type="transmembrane region" description="Helical" evidence="5">
    <location>
        <begin position="288"/>
        <end position="309"/>
    </location>
</feature>
<keyword evidence="3 5" id="KW-1133">Transmembrane helix</keyword>
<reference evidence="6 7" key="1">
    <citation type="journal article" date="2020" name="Microbiol. Res.">
        <title>Flavobacterium pokkalii sp. nov., a novel plant growth promoting native rhizobacteria isolated from pokkali rice grown in coastal saline affected agricultural regions of southern India, Kerala.</title>
        <authorList>
            <person name="Menon R.R."/>
            <person name="Kumari S."/>
            <person name="Viver T."/>
            <person name="Rameshkumar N."/>
        </authorList>
    </citation>
    <scope>NUCLEOTIDE SEQUENCE [LARGE SCALE GENOMIC DNA]</scope>
    <source>
        <strain evidence="6 7">L1I52</strain>
    </source>
</reference>
<evidence type="ECO:0000313" key="6">
    <source>
        <dbReference type="EMBL" id="MBD0725209.1"/>
    </source>
</evidence>
<gene>
    <name evidence="6" type="ORF">B6A10_08455</name>
</gene>
<feature type="transmembrane region" description="Helical" evidence="5">
    <location>
        <begin position="153"/>
        <end position="179"/>
    </location>
</feature>
<accession>A0ABR7UTD1</accession>
<keyword evidence="2 5" id="KW-0812">Transmembrane</keyword>
<feature type="transmembrane region" description="Helical" evidence="5">
    <location>
        <begin position="350"/>
        <end position="372"/>
    </location>
</feature>
<name>A0ABR7UTD1_9FLAO</name>
<proteinExistence type="predicted"/>
<keyword evidence="4 5" id="KW-0472">Membrane</keyword>
<evidence type="ECO:0000256" key="1">
    <source>
        <dbReference type="ARBA" id="ARBA00004127"/>
    </source>
</evidence>
<evidence type="ECO:0000313" key="7">
    <source>
        <dbReference type="Proteomes" id="UP000661715"/>
    </source>
</evidence>
<organism evidence="6 7">
    <name type="scientific">Flavobacterium pokkalii</name>
    <dbReference type="NCBI Taxonomy" id="1940408"/>
    <lineage>
        <taxon>Bacteria</taxon>
        <taxon>Pseudomonadati</taxon>
        <taxon>Bacteroidota</taxon>
        <taxon>Flavobacteriia</taxon>
        <taxon>Flavobacteriales</taxon>
        <taxon>Flavobacteriaceae</taxon>
        <taxon>Flavobacterium</taxon>
    </lineage>
</organism>
<evidence type="ECO:0000256" key="4">
    <source>
        <dbReference type="ARBA" id="ARBA00023136"/>
    </source>
</evidence>
<dbReference type="EMBL" id="NASZ01000011">
    <property type="protein sequence ID" value="MBD0725209.1"/>
    <property type="molecule type" value="Genomic_DNA"/>
</dbReference>
<evidence type="ECO:0000256" key="3">
    <source>
        <dbReference type="ARBA" id="ARBA00022989"/>
    </source>
</evidence>
<dbReference type="Proteomes" id="UP000661715">
    <property type="component" value="Unassembled WGS sequence"/>
</dbReference>
<dbReference type="SUPFAM" id="SSF47240">
    <property type="entry name" value="Ferritin-like"/>
    <property type="match status" value="1"/>
</dbReference>
<protein>
    <submittedName>
        <fullName evidence="6">Rubrerythrin family protein</fullName>
    </submittedName>
</protein>
<dbReference type="Pfam" id="PF01988">
    <property type="entry name" value="VIT1"/>
    <property type="match status" value="1"/>
</dbReference>
<feature type="transmembrane region" description="Helical" evidence="5">
    <location>
        <begin position="185"/>
        <end position="206"/>
    </location>
</feature>
<dbReference type="InterPro" id="IPR008217">
    <property type="entry name" value="Ccc1_fam"/>
</dbReference>